<dbReference type="HAMAP" id="MF_00309">
    <property type="entry name" value="ATP_synth_A_arch"/>
    <property type="match status" value="1"/>
</dbReference>
<dbReference type="InterPro" id="IPR004100">
    <property type="entry name" value="ATPase_F1/V1/A1_a/bsu_N"/>
</dbReference>
<evidence type="ECO:0000256" key="6">
    <source>
        <dbReference type="ARBA" id="ARBA00022781"/>
    </source>
</evidence>
<name>A0A926ERR0_9FIRM</name>
<dbReference type="EC" id="7.1.2.2" evidence="2 13"/>
<evidence type="ECO:0000256" key="1">
    <source>
        <dbReference type="ARBA" id="ARBA00008936"/>
    </source>
</evidence>
<accession>A0A926ERR0</accession>
<evidence type="ECO:0000313" key="19">
    <source>
        <dbReference type="Proteomes" id="UP000623678"/>
    </source>
</evidence>
<dbReference type="Gene3D" id="3.40.50.300">
    <property type="entry name" value="P-loop containing nucleotide triphosphate hydrolases"/>
    <property type="match status" value="1"/>
</dbReference>
<evidence type="ECO:0000256" key="4">
    <source>
        <dbReference type="ARBA" id="ARBA00022448"/>
    </source>
</evidence>
<gene>
    <name evidence="13" type="primary">atpA</name>
    <name evidence="18" type="ORF">H8705_12960</name>
</gene>
<evidence type="ECO:0000256" key="11">
    <source>
        <dbReference type="ARBA" id="ARBA00031719"/>
    </source>
</evidence>
<feature type="domain" description="ATPase F1/V1/A1 complex alpha/beta subunit N-terminal" evidence="15">
    <location>
        <begin position="18"/>
        <end position="80"/>
    </location>
</feature>
<comment type="caution">
    <text evidence="18">The sequence shown here is derived from an EMBL/GenBank/DDBJ whole genome shotgun (WGS) entry which is preliminary data.</text>
</comment>
<comment type="similarity">
    <text evidence="1 13">Belongs to the ATPase alpha/beta chains family.</text>
</comment>
<evidence type="ECO:0000256" key="7">
    <source>
        <dbReference type="ARBA" id="ARBA00022840"/>
    </source>
</evidence>
<dbReference type="SUPFAM" id="SSF47917">
    <property type="entry name" value="C-terminal domain of alpha and beta subunits of F1 ATP synthase"/>
    <property type="match status" value="1"/>
</dbReference>
<keyword evidence="4 13" id="KW-0813">Transport</keyword>
<dbReference type="Pfam" id="PF16886">
    <property type="entry name" value="ATP-synt_ab_Xtn"/>
    <property type="match status" value="1"/>
</dbReference>
<evidence type="ECO:0000259" key="16">
    <source>
        <dbReference type="Pfam" id="PF16886"/>
    </source>
</evidence>
<evidence type="ECO:0000256" key="12">
    <source>
        <dbReference type="ARBA" id="ARBA00054855"/>
    </source>
</evidence>
<keyword evidence="19" id="KW-1185">Reference proteome</keyword>
<dbReference type="SUPFAM" id="SSF50615">
    <property type="entry name" value="N-terminal domain of alpha and beta subunits of F1 ATP synthase"/>
    <property type="match status" value="1"/>
</dbReference>
<feature type="domain" description="ATPase F1/V1/A1 complex alpha/beta subunit nucleotide-binding" evidence="14">
    <location>
        <begin position="224"/>
        <end position="447"/>
    </location>
</feature>
<dbReference type="Pfam" id="PF02874">
    <property type="entry name" value="ATP-synt_ab_N"/>
    <property type="match status" value="1"/>
</dbReference>
<evidence type="ECO:0000259" key="14">
    <source>
        <dbReference type="Pfam" id="PF00006"/>
    </source>
</evidence>
<dbReference type="GO" id="GO:0005524">
    <property type="term" value="F:ATP binding"/>
    <property type="evidence" value="ECO:0007669"/>
    <property type="project" value="UniProtKB-UniRule"/>
</dbReference>
<dbReference type="Pfam" id="PF22919">
    <property type="entry name" value="ATP-synt_VA_C"/>
    <property type="match status" value="1"/>
</dbReference>
<evidence type="ECO:0000256" key="10">
    <source>
        <dbReference type="ARBA" id="ARBA00023310"/>
    </source>
</evidence>
<dbReference type="GO" id="GO:0046961">
    <property type="term" value="F:proton-transporting ATPase activity, rotational mechanism"/>
    <property type="evidence" value="ECO:0007669"/>
    <property type="project" value="InterPro"/>
</dbReference>
<dbReference type="GO" id="GO:0042777">
    <property type="term" value="P:proton motive force-driven plasma membrane ATP synthesis"/>
    <property type="evidence" value="ECO:0007669"/>
    <property type="project" value="UniProtKB-UniRule"/>
</dbReference>
<reference evidence="18" key="1">
    <citation type="submission" date="2020-08" db="EMBL/GenBank/DDBJ databases">
        <title>Genome public.</title>
        <authorList>
            <person name="Liu C."/>
            <person name="Sun Q."/>
        </authorList>
    </citation>
    <scope>NUCLEOTIDE SEQUENCE</scope>
    <source>
        <strain evidence="18">NSJ-64</strain>
    </source>
</reference>
<dbReference type="CDD" id="cd18111">
    <property type="entry name" value="ATP-synt_V_A-type_alpha_C"/>
    <property type="match status" value="1"/>
</dbReference>
<dbReference type="SUPFAM" id="SSF52540">
    <property type="entry name" value="P-loop containing nucleoside triphosphate hydrolases"/>
    <property type="match status" value="1"/>
</dbReference>
<protein>
    <recommendedName>
        <fullName evidence="3 13">V-type ATP synthase alpha chain</fullName>
        <ecNumber evidence="2 13">7.1.2.2</ecNumber>
    </recommendedName>
    <alternativeName>
        <fullName evidence="11 13">V-ATPase subunit A</fullName>
    </alternativeName>
</protein>
<evidence type="ECO:0000259" key="15">
    <source>
        <dbReference type="Pfam" id="PF02874"/>
    </source>
</evidence>
<evidence type="ECO:0000256" key="3">
    <source>
        <dbReference type="ARBA" id="ARBA00018003"/>
    </source>
</evidence>
<dbReference type="Pfam" id="PF00006">
    <property type="entry name" value="ATP-synt_ab"/>
    <property type="match status" value="1"/>
</dbReference>
<evidence type="ECO:0000256" key="8">
    <source>
        <dbReference type="ARBA" id="ARBA00022967"/>
    </source>
</evidence>
<feature type="domain" description="ATPsynthase alpha/beta subunit barrel-sandwich" evidence="16">
    <location>
        <begin position="120"/>
        <end position="206"/>
    </location>
</feature>
<dbReference type="InterPro" id="IPR024034">
    <property type="entry name" value="ATPase_F1/V1_b/a_C"/>
</dbReference>
<dbReference type="GO" id="GO:0045259">
    <property type="term" value="C:proton-transporting ATP synthase complex"/>
    <property type="evidence" value="ECO:0007669"/>
    <property type="project" value="UniProtKB-ARBA"/>
</dbReference>
<dbReference type="EMBL" id="JACRTD010000013">
    <property type="protein sequence ID" value="MBC8586491.1"/>
    <property type="molecule type" value="Genomic_DNA"/>
</dbReference>
<dbReference type="RefSeq" id="WP_262396209.1">
    <property type="nucleotide sequence ID" value="NZ_JACRTD010000013.1"/>
</dbReference>
<feature type="binding site" evidence="13">
    <location>
        <begin position="244"/>
        <end position="251"/>
    </location>
    <ligand>
        <name>ATP</name>
        <dbReference type="ChEBI" id="CHEBI:30616"/>
    </ligand>
</feature>
<dbReference type="PANTHER" id="PTHR43607">
    <property type="entry name" value="V-TYPE PROTON ATPASE CATALYTIC SUBUNIT A"/>
    <property type="match status" value="1"/>
</dbReference>
<proteinExistence type="inferred from homology"/>
<dbReference type="InterPro" id="IPR022878">
    <property type="entry name" value="V-ATPase_asu"/>
</dbReference>
<organism evidence="18 19">
    <name type="scientific">Youxingia wuxianensis</name>
    <dbReference type="NCBI Taxonomy" id="2763678"/>
    <lineage>
        <taxon>Bacteria</taxon>
        <taxon>Bacillati</taxon>
        <taxon>Bacillota</taxon>
        <taxon>Clostridia</taxon>
        <taxon>Eubacteriales</taxon>
        <taxon>Oscillospiraceae</taxon>
        <taxon>Youxingia</taxon>
    </lineage>
</organism>
<dbReference type="AlphaFoldDB" id="A0A926ERR0"/>
<sequence length="603" mass="66712">MIEPRDNLSAADQKTGTIVKVAGPLIVATGMAHVQMYDVVRVSDRRLIGEVIELRGDRASIQVYEETAGLGPGEPVYFTGEAMSVELAPGVIEGIFDGIQRPLNVIYEQAGDRITRGIDVPKLNREKKWEFVPTASVGDEVSGGDVLGTVQETPAVLHKIMVPPNVKGKVEWIYSGEATIVEPIVRLKKEDGETVELPMLQRWPVRRGRPYIEKIAPDEPMITGQRVIDTLFPIAKGGVAAIPGPFGSGKTVVQHQLAKWADADIIVYIGCGERGNEMTDVLMEFPELNDPRTGLPLMKRTVLIANTSDMPVAAREASIYTGITIAEYFRDMGYKVAIMADSTSRWAEALREMSGRLEEMPGEEGYPAYLSSRLAEFYERAGYVKCIGGDGRTGAVTAIGAVSPPGGDTSEPVSQATLRIVKVFWGLSANLAYQRHFPAIDWLTSYSLYSDQVESYFDKHIGADWSAMVLRTKQILQEEADLQEIVRLVGVDALGFKDRLTLECARSIREDYLHQSAFHEVDTFASPEKQYGMLEMILTWYEMGQQALDADVAFSKITSMPVMEKIGRMKYAPENVRQQHFAEVRKQLDDEFAVLMEGGSDNA</sequence>
<evidence type="ECO:0000259" key="17">
    <source>
        <dbReference type="Pfam" id="PF22919"/>
    </source>
</evidence>
<dbReference type="InterPro" id="IPR036121">
    <property type="entry name" value="ATPase_F1/V1/A1_a/bsu_N_sf"/>
</dbReference>
<dbReference type="PROSITE" id="PS00152">
    <property type="entry name" value="ATPASE_ALPHA_BETA"/>
    <property type="match status" value="1"/>
</dbReference>
<feature type="domain" description="ATP synthase A/B type C-terminal" evidence="17">
    <location>
        <begin position="456"/>
        <end position="548"/>
    </location>
</feature>
<evidence type="ECO:0000256" key="13">
    <source>
        <dbReference type="HAMAP-Rule" id="MF_00309"/>
    </source>
</evidence>
<evidence type="ECO:0000256" key="9">
    <source>
        <dbReference type="ARBA" id="ARBA00023065"/>
    </source>
</evidence>
<dbReference type="NCBIfam" id="NF003220">
    <property type="entry name" value="PRK04192.1"/>
    <property type="match status" value="1"/>
</dbReference>
<evidence type="ECO:0000256" key="2">
    <source>
        <dbReference type="ARBA" id="ARBA00012473"/>
    </source>
</evidence>
<dbReference type="PANTHER" id="PTHR43607:SF1">
    <property type="entry name" value="H(+)-TRANSPORTING TWO-SECTOR ATPASE"/>
    <property type="match status" value="1"/>
</dbReference>
<dbReference type="InterPro" id="IPR031686">
    <property type="entry name" value="ATP-synth_a_Xtn"/>
</dbReference>
<keyword evidence="6 13" id="KW-0375">Hydrogen ion transport</keyword>
<dbReference type="GO" id="GO:0046933">
    <property type="term" value="F:proton-transporting ATP synthase activity, rotational mechanism"/>
    <property type="evidence" value="ECO:0007669"/>
    <property type="project" value="UniProtKB-UniRule"/>
</dbReference>
<dbReference type="InterPro" id="IPR020003">
    <property type="entry name" value="ATPase_a/bsu_AS"/>
</dbReference>
<dbReference type="InterPro" id="IPR027417">
    <property type="entry name" value="P-loop_NTPase"/>
</dbReference>
<dbReference type="Gene3D" id="1.10.1140.10">
    <property type="entry name" value="Bovine Mitochondrial F1-atpase, Atp Synthase Beta Chain, Chain D, domain 3"/>
    <property type="match status" value="1"/>
</dbReference>
<dbReference type="CDD" id="cd01134">
    <property type="entry name" value="V_A-ATPase_A"/>
    <property type="match status" value="1"/>
</dbReference>
<dbReference type="Gene3D" id="2.40.30.20">
    <property type="match status" value="1"/>
</dbReference>
<keyword evidence="8 13" id="KW-1278">Translocase</keyword>
<evidence type="ECO:0000256" key="5">
    <source>
        <dbReference type="ARBA" id="ARBA00022741"/>
    </source>
</evidence>
<dbReference type="InterPro" id="IPR023366">
    <property type="entry name" value="ATP_synth_asu-like_sf"/>
</dbReference>
<dbReference type="CDD" id="cd18119">
    <property type="entry name" value="ATP-synt_V_A-type_alpha_N"/>
    <property type="match status" value="1"/>
</dbReference>
<comment type="catalytic activity">
    <reaction evidence="13">
        <text>ATP + H2O + 4 H(+)(in) = ADP + phosphate + 5 H(+)(out)</text>
        <dbReference type="Rhea" id="RHEA:57720"/>
        <dbReference type="ChEBI" id="CHEBI:15377"/>
        <dbReference type="ChEBI" id="CHEBI:15378"/>
        <dbReference type="ChEBI" id="CHEBI:30616"/>
        <dbReference type="ChEBI" id="CHEBI:43474"/>
        <dbReference type="ChEBI" id="CHEBI:456216"/>
        <dbReference type="EC" id="7.1.2.2"/>
    </reaction>
</comment>
<dbReference type="Proteomes" id="UP000623678">
    <property type="component" value="Unassembled WGS sequence"/>
</dbReference>
<keyword evidence="5 13" id="KW-0547">Nucleotide-binding</keyword>
<keyword evidence="10 13" id="KW-0066">ATP synthesis</keyword>
<dbReference type="FunFam" id="2.40.50.100:FF:000008">
    <property type="entry name" value="V-type proton ATPase catalytic subunit A"/>
    <property type="match status" value="1"/>
</dbReference>
<evidence type="ECO:0000313" key="18">
    <source>
        <dbReference type="EMBL" id="MBC8586491.1"/>
    </source>
</evidence>
<dbReference type="InterPro" id="IPR055190">
    <property type="entry name" value="ATP-synt_VA_C"/>
</dbReference>
<keyword evidence="7 13" id="KW-0067">ATP-binding</keyword>
<keyword evidence="9 13" id="KW-0406">Ion transport</keyword>
<dbReference type="Gene3D" id="2.40.50.100">
    <property type="match status" value="1"/>
</dbReference>
<dbReference type="FunFam" id="2.40.30.20:FF:000002">
    <property type="entry name" value="V-type proton ATPase catalytic subunit A"/>
    <property type="match status" value="1"/>
</dbReference>
<dbReference type="InterPro" id="IPR000194">
    <property type="entry name" value="ATPase_F1/V1/A1_a/bsu_nucl-bd"/>
</dbReference>
<comment type="function">
    <text evidence="12 13">Produces ATP from ADP in the presence of a proton gradient across the membrane. The V-type alpha chain is a catalytic subunit.</text>
</comment>